<organism evidence="1 2">
    <name type="scientific">Polaribacter filamentus</name>
    <dbReference type="NCBI Taxonomy" id="53483"/>
    <lineage>
        <taxon>Bacteria</taxon>
        <taxon>Pseudomonadati</taxon>
        <taxon>Bacteroidota</taxon>
        <taxon>Flavobacteriia</taxon>
        <taxon>Flavobacteriales</taxon>
        <taxon>Flavobacteriaceae</taxon>
    </lineage>
</organism>
<keyword evidence="2" id="KW-1185">Reference proteome</keyword>
<comment type="caution">
    <text evidence="1">The sequence shown here is derived from an EMBL/GenBank/DDBJ whole genome shotgun (WGS) entry which is preliminary data.</text>
</comment>
<name>A0A2S7KX69_9FLAO</name>
<dbReference type="RefSeq" id="WP_104809488.1">
    <property type="nucleotide sequence ID" value="NZ_MQUA01000013.1"/>
</dbReference>
<accession>A0A2S7KX69</accession>
<dbReference type="PROSITE" id="PS51257">
    <property type="entry name" value="PROKAR_LIPOPROTEIN"/>
    <property type="match status" value="1"/>
</dbReference>
<proteinExistence type="predicted"/>
<sequence>MSFRKQDLKLGKFTLIRNFIFIIIVSFSSCIEEEICTKQVNIPIWNEQEQIFEDNFQELPCDA</sequence>
<dbReference type="EMBL" id="MQUA01000013">
    <property type="protein sequence ID" value="PQB07254.1"/>
    <property type="molecule type" value="Genomic_DNA"/>
</dbReference>
<dbReference type="Proteomes" id="UP000239522">
    <property type="component" value="Unassembled WGS sequence"/>
</dbReference>
<evidence type="ECO:0000313" key="1">
    <source>
        <dbReference type="EMBL" id="PQB07254.1"/>
    </source>
</evidence>
<gene>
    <name evidence="1" type="ORF">BST83_08875</name>
</gene>
<dbReference type="AlphaFoldDB" id="A0A2S7KX69"/>
<evidence type="ECO:0000313" key="2">
    <source>
        <dbReference type="Proteomes" id="UP000239522"/>
    </source>
</evidence>
<protein>
    <submittedName>
        <fullName evidence="1">Uncharacterized protein</fullName>
    </submittedName>
</protein>
<reference evidence="1 2" key="1">
    <citation type="submission" date="2016-11" db="EMBL/GenBank/DDBJ databases">
        <title>Trade-off between light-utilization and light-protection in marine flavobacteria.</title>
        <authorList>
            <person name="Kumagai Y."/>
        </authorList>
    </citation>
    <scope>NUCLEOTIDE SEQUENCE [LARGE SCALE GENOMIC DNA]</scope>
    <source>
        <strain evidence="1 2">ATCC 700397</strain>
    </source>
</reference>